<evidence type="ECO:0000256" key="2">
    <source>
        <dbReference type="SAM" id="Phobius"/>
    </source>
</evidence>
<feature type="transmembrane region" description="Helical" evidence="2">
    <location>
        <begin position="163"/>
        <end position="183"/>
    </location>
</feature>
<feature type="region of interest" description="Disordered" evidence="1">
    <location>
        <begin position="328"/>
        <end position="354"/>
    </location>
</feature>
<feature type="transmembrane region" description="Helical" evidence="2">
    <location>
        <begin position="106"/>
        <end position="127"/>
    </location>
</feature>
<comment type="caution">
    <text evidence="3">The sequence shown here is derived from an EMBL/GenBank/DDBJ whole genome shotgun (WGS) entry which is preliminary data.</text>
</comment>
<feature type="transmembrane region" description="Helical" evidence="2">
    <location>
        <begin position="195"/>
        <end position="216"/>
    </location>
</feature>
<evidence type="ECO:0000313" key="4">
    <source>
        <dbReference type="Proteomes" id="UP001596548"/>
    </source>
</evidence>
<feature type="transmembrane region" description="Helical" evidence="2">
    <location>
        <begin position="253"/>
        <end position="274"/>
    </location>
</feature>
<evidence type="ECO:0000313" key="3">
    <source>
        <dbReference type="EMBL" id="MFC7276919.1"/>
    </source>
</evidence>
<feature type="transmembrane region" description="Helical" evidence="2">
    <location>
        <begin position="222"/>
        <end position="241"/>
    </location>
</feature>
<keyword evidence="2" id="KW-0472">Membrane</keyword>
<dbReference type="EMBL" id="JBHTBJ010000018">
    <property type="protein sequence ID" value="MFC7276919.1"/>
    <property type="molecule type" value="Genomic_DNA"/>
</dbReference>
<evidence type="ECO:0008006" key="5">
    <source>
        <dbReference type="Google" id="ProtNLM"/>
    </source>
</evidence>
<gene>
    <name evidence="3" type="ORF">ACFQS1_23250</name>
</gene>
<proteinExistence type="predicted"/>
<protein>
    <recommendedName>
        <fullName evidence="5">Integral membrane protein</fullName>
    </recommendedName>
</protein>
<keyword evidence="2" id="KW-0812">Transmembrane</keyword>
<organism evidence="3 4">
    <name type="scientific">Paractinoplanes rhizophilus</name>
    <dbReference type="NCBI Taxonomy" id="1416877"/>
    <lineage>
        <taxon>Bacteria</taxon>
        <taxon>Bacillati</taxon>
        <taxon>Actinomycetota</taxon>
        <taxon>Actinomycetes</taxon>
        <taxon>Micromonosporales</taxon>
        <taxon>Micromonosporaceae</taxon>
        <taxon>Paractinoplanes</taxon>
    </lineage>
</organism>
<feature type="transmembrane region" description="Helical" evidence="2">
    <location>
        <begin position="76"/>
        <end position="94"/>
    </location>
</feature>
<evidence type="ECO:0000256" key="1">
    <source>
        <dbReference type="SAM" id="MobiDB-lite"/>
    </source>
</evidence>
<accession>A0ABW2HVL6</accession>
<dbReference type="Proteomes" id="UP001596548">
    <property type="component" value="Unassembled WGS sequence"/>
</dbReference>
<reference evidence="4" key="1">
    <citation type="journal article" date="2019" name="Int. J. Syst. Evol. Microbiol.">
        <title>The Global Catalogue of Microorganisms (GCM) 10K type strain sequencing project: providing services to taxonomists for standard genome sequencing and annotation.</title>
        <authorList>
            <consortium name="The Broad Institute Genomics Platform"/>
            <consortium name="The Broad Institute Genome Sequencing Center for Infectious Disease"/>
            <person name="Wu L."/>
            <person name="Ma J."/>
        </authorList>
    </citation>
    <scope>NUCLEOTIDE SEQUENCE [LARGE SCALE GENOMIC DNA]</scope>
    <source>
        <strain evidence="4">XZYJT-10</strain>
    </source>
</reference>
<name>A0ABW2HVL6_9ACTN</name>
<keyword evidence="4" id="KW-1185">Reference proteome</keyword>
<keyword evidence="2" id="KW-1133">Transmembrane helix</keyword>
<sequence>MSDSPSTQALPAGAARPDAAARLLAGAVRLLPPGRRDWGAAMRAELDALTEPDERRRFAIGCVAAVGSRPAVWRRIGYALLPAAVVAYVLLWSASIDWAPRRWGVVAFAAVLAVVAELGVVGPLGPVARGGAARFTRACGYLLVGVLAVEVDFAIAHKDNNDLAGVPVLSTVLAVYLAATLAVTRRRAEATSRSLLIGLAAGTTAAAAWVVAVVLAPPIPPGPGFATAIVGAGMAAAVLLVPRRTPMTALRAALIAGTTAALLIFNAVVLLGSFGPAELIPSLAPHALTPADQLANSRIELVDPYLWLLLLGCLVAVAQWVAARAPASPAEPTSATPTSAVATPPANTTTHEPT</sequence>
<feature type="transmembrane region" description="Helical" evidence="2">
    <location>
        <begin position="139"/>
        <end position="157"/>
    </location>
</feature>
<dbReference type="RefSeq" id="WP_378971859.1">
    <property type="nucleotide sequence ID" value="NZ_JBHTBJ010000018.1"/>
</dbReference>
<feature type="transmembrane region" description="Helical" evidence="2">
    <location>
        <begin position="305"/>
        <end position="323"/>
    </location>
</feature>